<reference evidence="2 3" key="1">
    <citation type="submission" date="2016-10" db="EMBL/GenBank/DDBJ databases">
        <title>Genome sequence of the ascomycete fungus Penicillium subrubescens.</title>
        <authorList>
            <person name="De Vries R.P."/>
            <person name="Peng M."/>
            <person name="Dilokpimol A."/>
            <person name="Hilden K."/>
            <person name="Makela M.R."/>
            <person name="Grigoriev I."/>
            <person name="Riley R."/>
            <person name="Granchi Z."/>
        </authorList>
    </citation>
    <scope>NUCLEOTIDE SEQUENCE [LARGE SCALE GENOMIC DNA]</scope>
    <source>
        <strain evidence="2 3">CBS 132785</strain>
    </source>
</reference>
<evidence type="ECO:0000313" key="3">
    <source>
        <dbReference type="Proteomes" id="UP000186955"/>
    </source>
</evidence>
<sequence length="233" mass="26599">MLDSTAARSKGQVITRFGQEQKWKEPAMMMADQLWTWQEENVMVTAFPQRQACSTDDPDPFDTTGVRESVIWKTRSGEIKYSCVIGEVNLMKGIIKECISTWMDVEKKLGQEFRFLDMFNISISRIADGEAACYERFVNKLGQPGQQYRLVIATESYLPQEIKDIQDELRMIKAILVDQLEVIGKLFALALRDPIFKHLSVSRALDKVNAMQDEAERTPQQVGNAHISPRGTF</sequence>
<comment type="caution">
    <text evidence="2">The sequence shown here is derived from an EMBL/GenBank/DDBJ whole genome shotgun (WGS) entry which is preliminary data.</text>
</comment>
<evidence type="ECO:0000313" key="2">
    <source>
        <dbReference type="EMBL" id="OKO97800.1"/>
    </source>
</evidence>
<dbReference type="EMBL" id="MNBE01000683">
    <property type="protein sequence ID" value="OKO97800.1"/>
    <property type="molecule type" value="Genomic_DNA"/>
</dbReference>
<proteinExistence type="predicted"/>
<evidence type="ECO:0000256" key="1">
    <source>
        <dbReference type="SAM" id="MobiDB-lite"/>
    </source>
</evidence>
<organism evidence="2 3">
    <name type="scientific">Penicillium subrubescens</name>
    <dbReference type="NCBI Taxonomy" id="1316194"/>
    <lineage>
        <taxon>Eukaryota</taxon>
        <taxon>Fungi</taxon>
        <taxon>Dikarya</taxon>
        <taxon>Ascomycota</taxon>
        <taxon>Pezizomycotina</taxon>
        <taxon>Eurotiomycetes</taxon>
        <taxon>Eurotiomycetidae</taxon>
        <taxon>Eurotiales</taxon>
        <taxon>Aspergillaceae</taxon>
        <taxon>Penicillium</taxon>
    </lineage>
</organism>
<gene>
    <name evidence="2" type="ORF">PENSUB_9726</name>
</gene>
<dbReference type="Proteomes" id="UP000186955">
    <property type="component" value="Unassembled WGS sequence"/>
</dbReference>
<keyword evidence="3" id="KW-1185">Reference proteome</keyword>
<feature type="region of interest" description="Disordered" evidence="1">
    <location>
        <begin position="212"/>
        <end position="233"/>
    </location>
</feature>
<name>A0A1Q5TC83_9EURO</name>
<protein>
    <submittedName>
        <fullName evidence="2">Uncharacterized protein</fullName>
    </submittedName>
</protein>
<dbReference type="STRING" id="1316194.A0A1Q5TC83"/>
<accession>A0A1Q5TC83</accession>
<dbReference type="AlphaFoldDB" id="A0A1Q5TC83"/>